<dbReference type="InterPro" id="IPR015943">
    <property type="entry name" value="WD40/YVTN_repeat-like_dom_sf"/>
</dbReference>
<dbReference type="GO" id="GO:0004379">
    <property type="term" value="F:glycylpeptide N-tetradecanoyltransferase activity"/>
    <property type="evidence" value="ECO:0007669"/>
    <property type="project" value="UniProtKB-EC"/>
</dbReference>
<dbReference type="SMART" id="SM00320">
    <property type="entry name" value="WD40"/>
    <property type="match status" value="2"/>
</dbReference>
<dbReference type="InterPro" id="IPR050630">
    <property type="entry name" value="WD_repeat_EMAP"/>
</dbReference>
<reference evidence="5 6" key="1">
    <citation type="submission" date="2011-07" db="EMBL/GenBank/DDBJ databases">
        <authorList>
            <person name="Coyne R."/>
            <person name="Brami D."/>
            <person name="Johnson J."/>
            <person name="Hostetler J."/>
            <person name="Hannick L."/>
            <person name="Clark T."/>
            <person name="Cassidy-Hanley D."/>
            <person name="Inman J."/>
        </authorList>
    </citation>
    <scope>NUCLEOTIDE SEQUENCE [LARGE SCALE GENOMIC DNA]</scope>
    <source>
        <strain evidence="5 6">G5</strain>
    </source>
</reference>
<dbReference type="RefSeq" id="XP_004030925.1">
    <property type="nucleotide sequence ID" value="XM_004030877.1"/>
</dbReference>
<dbReference type="EC" id="2.3.1.97" evidence="5"/>
<dbReference type="SUPFAM" id="SSF50978">
    <property type="entry name" value="WD40 repeat-like"/>
    <property type="match status" value="1"/>
</dbReference>
<evidence type="ECO:0000256" key="3">
    <source>
        <dbReference type="SAM" id="MobiDB-lite"/>
    </source>
</evidence>
<feature type="domain" description="CFA20" evidence="4">
    <location>
        <begin position="11"/>
        <end position="195"/>
    </location>
</feature>
<evidence type="ECO:0000313" key="5">
    <source>
        <dbReference type="EMBL" id="EGR29689.1"/>
    </source>
</evidence>
<dbReference type="InterPro" id="IPR007714">
    <property type="entry name" value="CFA20_dom"/>
</dbReference>
<dbReference type="PANTHER" id="PTHR13720:SF24">
    <property type="entry name" value="WD REPEAT-CONTAINING PROTEIN 90"/>
    <property type="match status" value="1"/>
</dbReference>
<name>G0QYL5_ICHMU</name>
<keyword evidence="5" id="KW-0808">Transferase</keyword>
<dbReference type="Pfam" id="PF05018">
    <property type="entry name" value="CFA20_dom"/>
    <property type="match status" value="1"/>
</dbReference>
<feature type="region of interest" description="Disordered" evidence="3">
    <location>
        <begin position="222"/>
        <end position="252"/>
    </location>
</feature>
<proteinExistence type="predicted"/>
<dbReference type="STRING" id="857967.G0QYL5"/>
<dbReference type="Proteomes" id="UP000008983">
    <property type="component" value="Unassembled WGS sequence"/>
</dbReference>
<feature type="compositionally biased region" description="Basic and acidic residues" evidence="3">
    <location>
        <begin position="225"/>
        <end position="242"/>
    </location>
</feature>
<evidence type="ECO:0000256" key="2">
    <source>
        <dbReference type="ARBA" id="ARBA00022737"/>
    </source>
</evidence>
<keyword evidence="1" id="KW-0853">WD repeat</keyword>
<dbReference type="OMA" id="YWHDLYD"/>
<keyword evidence="5" id="KW-0012">Acyltransferase</keyword>
<dbReference type="InterPro" id="IPR036322">
    <property type="entry name" value="WD40_repeat_dom_sf"/>
</dbReference>
<dbReference type="InParanoid" id="G0QYL5"/>
<dbReference type="InterPro" id="IPR001680">
    <property type="entry name" value="WD40_rpt"/>
</dbReference>
<dbReference type="EMBL" id="GL984117">
    <property type="protein sequence ID" value="EGR29689.1"/>
    <property type="molecule type" value="Genomic_DNA"/>
</dbReference>
<evidence type="ECO:0000256" key="1">
    <source>
        <dbReference type="ARBA" id="ARBA00022574"/>
    </source>
</evidence>
<keyword evidence="6" id="KW-1185">Reference proteome</keyword>
<gene>
    <name evidence="5" type="ORF">IMG5_150580</name>
</gene>
<organism evidence="5 6">
    <name type="scientific">Ichthyophthirius multifiliis</name>
    <name type="common">White spot disease agent</name>
    <name type="synonym">Ich</name>
    <dbReference type="NCBI Taxonomy" id="5932"/>
    <lineage>
        <taxon>Eukaryota</taxon>
        <taxon>Sar</taxon>
        <taxon>Alveolata</taxon>
        <taxon>Ciliophora</taxon>
        <taxon>Intramacronucleata</taxon>
        <taxon>Oligohymenophorea</taxon>
        <taxon>Hymenostomatida</taxon>
        <taxon>Ophryoglenina</taxon>
        <taxon>Ichthyophthirius</taxon>
    </lineage>
</organism>
<dbReference type="PANTHER" id="PTHR13720">
    <property type="entry name" value="WD-40 REPEAT PROTEIN"/>
    <property type="match status" value="1"/>
</dbReference>
<keyword evidence="2" id="KW-0677">Repeat</keyword>
<dbReference type="Gene3D" id="2.130.10.10">
    <property type="entry name" value="YVTN repeat-like/Quinoprotein amine dehydrogenase"/>
    <property type="match status" value="1"/>
</dbReference>
<accession>G0QYL5</accession>
<dbReference type="eggNOG" id="KOG3213">
    <property type="taxonomic scope" value="Eukaryota"/>
</dbReference>
<dbReference type="AlphaFoldDB" id="G0QYL5"/>
<dbReference type="GeneID" id="14905793"/>
<protein>
    <submittedName>
        <fullName evidence="5">WDr90 protein, putative</fullName>
        <ecNumber evidence="5">2.3.1.97</ecNumber>
    </submittedName>
</protein>
<sequence length="519" mass="60702">MFLKYIKYSILLKKLKKETYQKLMQKKKTQTKNKKKKNNDIGRRILIINGTTQNSNYIQIPDPQQGIQSLGLLGRYVYLEFLPFEGKYFIIHLDFNIKGMLNTYRLTISNMFDKYKVIENNVLQIPYPQNAPLKWTIMVLDIQYHLQSLELQKLNQQEFIHILKQVQICSTLSFRGLFTADICYSISNLPKELDFKPIKNRQWSGQYQIVYYPTEIDPEFQNQQEEEKIQQKENKNSNKENLQKSPYSQKSPIKNKAEELEQIVSKLDSAQNTIPQKNYLVENLVKKNAIFQKEENSENQLRPYPICNLSHTIGFSANSCKDIKWSKSQDLPDEIIYTSGSLLISSDTKTPKQRFFQGHTSPICSLDVSKDGKMLVSAQQGKKAVVRIWDYLSGDCITGFQCPYTNLKCVSLSYDSKLLATVGTDELNRDLIIIWNIVDIQNKKNRNYLPNKQVNLTLYHQNILQRKLTNLFLVERKISVFGEQKINTYPVNLQYQTIMPEIIFFQFQISNFHMTILPQ</sequence>
<dbReference type="Pfam" id="PF00400">
    <property type="entry name" value="WD40"/>
    <property type="match status" value="1"/>
</dbReference>
<dbReference type="OrthoDB" id="6252103at2759"/>
<evidence type="ECO:0000259" key="4">
    <source>
        <dbReference type="Pfam" id="PF05018"/>
    </source>
</evidence>
<evidence type="ECO:0000313" key="6">
    <source>
        <dbReference type="Proteomes" id="UP000008983"/>
    </source>
</evidence>